<keyword evidence="2" id="KW-1133">Transmembrane helix</keyword>
<evidence type="ECO:0000313" key="3">
    <source>
        <dbReference type="EMBL" id="MFD1190897.1"/>
    </source>
</evidence>
<dbReference type="EMBL" id="JBHTLQ010000018">
    <property type="protein sequence ID" value="MFD1190897.1"/>
    <property type="molecule type" value="Genomic_DNA"/>
</dbReference>
<gene>
    <name evidence="3" type="ORF">ACFQ27_09930</name>
</gene>
<evidence type="ECO:0000313" key="4">
    <source>
        <dbReference type="Proteomes" id="UP001597216"/>
    </source>
</evidence>
<reference evidence="4" key="1">
    <citation type="journal article" date="2019" name="Int. J. Syst. Evol. Microbiol.">
        <title>The Global Catalogue of Microorganisms (GCM) 10K type strain sequencing project: providing services to taxonomists for standard genome sequencing and annotation.</title>
        <authorList>
            <consortium name="The Broad Institute Genomics Platform"/>
            <consortium name="The Broad Institute Genome Sequencing Center for Infectious Disease"/>
            <person name="Wu L."/>
            <person name="Ma J."/>
        </authorList>
    </citation>
    <scope>NUCLEOTIDE SEQUENCE [LARGE SCALE GENOMIC DNA]</scope>
    <source>
        <strain evidence="4">CCUG 55074</strain>
    </source>
</reference>
<comment type="caution">
    <text evidence="3">The sequence shown here is derived from an EMBL/GenBank/DDBJ whole genome shotgun (WGS) entry which is preliminary data.</text>
</comment>
<proteinExistence type="predicted"/>
<sequence>MNPVIPRLARLFLIAFAGVVALIVVVQIVWINPGKRCEEAGNWWDWRGRACARPVLISDITGRVIDTPEARAAAKDHAASQKAAASKAAPEAVKP</sequence>
<evidence type="ECO:0000256" key="1">
    <source>
        <dbReference type="SAM" id="MobiDB-lite"/>
    </source>
</evidence>
<accession>A0ABW3T1D4</accession>
<evidence type="ECO:0000256" key="2">
    <source>
        <dbReference type="SAM" id="Phobius"/>
    </source>
</evidence>
<protein>
    <submittedName>
        <fullName evidence="3">Uncharacterized protein</fullName>
    </submittedName>
</protein>
<name>A0ABW3T1D4_9CAUL</name>
<dbReference type="RefSeq" id="WP_374346122.1">
    <property type="nucleotide sequence ID" value="NZ_JBHTLQ010000018.1"/>
</dbReference>
<keyword evidence="2" id="KW-0812">Transmembrane</keyword>
<organism evidence="3 4">
    <name type="scientific">Phenylobacterium conjunctum</name>
    <dbReference type="NCBI Taxonomy" id="1298959"/>
    <lineage>
        <taxon>Bacteria</taxon>
        <taxon>Pseudomonadati</taxon>
        <taxon>Pseudomonadota</taxon>
        <taxon>Alphaproteobacteria</taxon>
        <taxon>Caulobacterales</taxon>
        <taxon>Caulobacteraceae</taxon>
        <taxon>Phenylobacterium</taxon>
    </lineage>
</organism>
<feature type="compositionally biased region" description="Low complexity" evidence="1">
    <location>
        <begin position="80"/>
        <end position="95"/>
    </location>
</feature>
<feature type="region of interest" description="Disordered" evidence="1">
    <location>
        <begin position="71"/>
        <end position="95"/>
    </location>
</feature>
<feature type="transmembrane region" description="Helical" evidence="2">
    <location>
        <begin position="12"/>
        <end position="30"/>
    </location>
</feature>
<keyword evidence="2" id="KW-0472">Membrane</keyword>
<dbReference type="Proteomes" id="UP001597216">
    <property type="component" value="Unassembled WGS sequence"/>
</dbReference>
<keyword evidence="4" id="KW-1185">Reference proteome</keyword>